<dbReference type="EC" id="2.7.13.3" evidence="4"/>
<evidence type="ECO:0000256" key="14">
    <source>
        <dbReference type="ARBA" id="ARBA00024827"/>
    </source>
</evidence>
<evidence type="ECO:0000256" key="7">
    <source>
        <dbReference type="ARBA" id="ARBA00022490"/>
    </source>
</evidence>
<evidence type="ECO:0000313" key="20">
    <source>
        <dbReference type="EMBL" id="QEY64490.1"/>
    </source>
</evidence>
<evidence type="ECO:0000256" key="11">
    <source>
        <dbReference type="ARBA" id="ARBA00023004"/>
    </source>
</evidence>
<dbReference type="KEGG" id="plal:FXN65_21380"/>
<evidence type="ECO:0000256" key="5">
    <source>
        <dbReference type="ARBA" id="ARBA00017322"/>
    </source>
</evidence>
<feature type="modified residue" description="4-aspartylphosphate" evidence="16">
    <location>
        <position position="78"/>
    </location>
</feature>
<dbReference type="GO" id="GO:0016020">
    <property type="term" value="C:membrane"/>
    <property type="evidence" value="ECO:0007669"/>
    <property type="project" value="InterPro"/>
</dbReference>
<evidence type="ECO:0000256" key="9">
    <source>
        <dbReference type="ARBA" id="ARBA00022723"/>
    </source>
</evidence>
<evidence type="ECO:0000256" key="15">
    <source>
        <dbReference type="ARBA" id="ARBA00030800"/>
    </source>
</evidence>
<dbReference type="InterPro" id="IPR001789">
    <property type="entry name" value="Sig_transdc_resp-reg_receiver"/>
</dbReference>
<dbReference type="InterPro" id="IPR003594">
    <property type="entry name" value="HATPase_dom"/>
</dbReference>
<evidence type="ECO:0000256" key="1">
    <source>
        <dbReference type="ARBA" id="ARBA00000085"/>
    </source>
</evidence>
<dbReference type="PANTHER" id="PTHR24421">
    <property type="entry name" value="NITRATE/NITRITE SENSOR PROTEIN NARX-RELATED"/>
    <property type="match status" value="1"/>
</dbReference>
<dbReference type="PANTHER" id="PTHR24421:SF59">
    <property type="entry name" value="OXYGEN SENSOR HISTIDINE KINASE NREB"/>
    <property type="match status" value="1"/>
</dbReference>
<evidence type="ECO:0000259" key="18">
    <source>
        <dbReference type="PROSITE" id="PS50109"/>
    </source>
</evidence>
<feature type="domain" description="Response regulatory" evidence="19">
    <location>
        <begin position="29"/>
        <end position="146"/>
    </location>
</feature>
<comment type="subcellular location">
    <subcellularLocation>
        <location evidence="3">Cytoplasm</location>
    </subcellularLocation>
</comment>
<evidence type="ECO:0000256" key="17">
    <source>
        <dbReference type="SAM" id="MobiDB-lite"/>
    </source>
</evidence>
<dbReference type="SUPFAM" id="SSF55874">
    <property type="entry name" value="ATPase domain of HSP90 chaperone/DNA topoisomerase II/histidine kinase"/>
    <property type="match status" value="1"/>
</dbReference>
<dbReference type="PROSITE" id="PS50109">
    <property type="entry name" value="HIS_KIN"/>
    <property type="match status" value="1"/>
</dbReference>
<dbReference type="GO" id="GO:0046872">
    <property type="term" value="F:metal ion binding"/>
    <property type="evidence" value="ECO:0007669"/>
    <property type="project" value="UniProtKB-KW"/>
</dbReference>
<dbReference type="CDD" id="cd16917">
    <property type="entry name" value="HATPase_UhpB-NarQ-NarX-like"/>
    <property type="match status" value="1"/>
</dbReference>
<evidence type="ECO:0000256" key="3">
    <source>
        <dbReference type="ARBA" id="ARBA00004496"/>
    </source>
</evidence>
<keyword evidence="11" id="KW-0408">Iron</keyword>
<comment type="catalytic activity">
    <reaction evidence="1">
        <text>ATP + protein L-histidine = ADP + protein N-phospho-L-histidine.</text>
        <dbReference type="EC" id="2.7.13.3"/>
    </reaction>
</comment>
<evidence type="ECO:0000256" key="8">
    <source>
        <dbReference type="ARBA" id="ARBA00022679"/>
    </source>
</evidence>
<dbReference type="GO" id="GO:0046983">
    <property type="term" value="F:protein dimerization activity"/>
    <property type="evidence" value="ECO:0007669"/>
    <property type="project" value="InterPro"/>
</dbReference>
<dbReference type="Gene3D" id="1.20.5.1930">
    <property type="match status" value="1"/>
</dbReference>
<organism evidence="20 21">
    <name type="scientific">Metapseudomonas lalkuanensis</name>
    <dbReference type="NCBI Taxonomy" id="2604832"/>
    <lineage>
        <taxon>Bacteria</taxon>
        <taxon>Pseudomonadati</taxon>
        <taxon>Pseudomonadota</taxon>
        <taxon>Gammaproteobacteria</taxon>
        <taxon>Pseudomonadales</taxon>
        <taxon>Pseudomonadaceae</taxon>
        <taxon>Metapseudomonas</taxon>
    </lineage>
</organism>
<keyword evidence="13" id="KW-0411">Iron-sulfur</keyword>
<dbReference type="InterPro" id="IPR004358">
    <property type="entry name" value="Sig_transdc_His_kin-like_C"/>
</dbReference>
<keyword evidence="6" id="KW-0004">4Fe-4S</keyword>
<dbReference type="Pfam" id="PF02518">
    <property type="entry name" value="HATPase_c"/>
    <property type="match status" value="1"/>
</dbReference>
<keyword evidence="16" id="KW-0597">Phosphoprotein</keyword>
<dbReference type="SUPFAM" id="SSF52172">
    <property type="entry name" value="CheY-like"/>
    <property type="match status" value="1"/>
</dbReference>
<dbReference type="InterPro" id="IPR036890">
    <property type="entry name" value="HATPase_C_sf"/>
</dbReference>
<dbReference type="SMART" id="SM00387">
    <property type="entry name" value="HATPase_c"/>
    <property type="match status" value="1"/>
</dbReference>
<keyword evidence="10" id="KW-0418">Kinase</keyword>
<dbReference type="InterPro" id="IPR005467">
    <property type="entry name" value="His_kinase_dom"/>
</dbReference>
<name>A0A5J6QPN8_9GAMM</name>
<dbReference type="GO" id="GO:0000155">
    <property type="term" value="F:phosphorelay sensor kinase activity"/>
    <property type="evidence" value="ECO:0007669"/>
    <property type="project" value="InterPro"/>
</dbReference>
<keyword evidence="21" id="KW-1185">Reference proteome</keyword>
<proteinExistence type="predicted"/>
<keyword evidence="8" id="KW-0808">Transferase</keyword>
<dbReference type="InterPro" id="IPR050482">
    <property type="entry name" value="Sensor_HK_TwoCompSys"/>
</dbReference>
<feature type="compositionally biased region" description="Basic and acidic residues" evidence="17">
    <location>
        <begin position="1"/>
        <end position="16"/>
    </location>
</feature>
<evidence type="ECO:0000256" key="10">
    <source>
        <dbReference type="ARBA" id="ARBA00022777"/>
    </source>
</evidence>
<dbReference type="EMBL" id="CP043311">
    <property type="protein sequence ID" value="QEY64490.1"/>
    <property type="molecule type" value="Genomic_DNA"/>
</dbReference>
<dbReference type="PROSITE" id="PS50110">
    <property type="entry name" value="RESPONSE_REGULATORY"/>
    <property type="match status" value="1"/>
</dbReference>
<sequence length="381" mass="42416">MGTDPRETPVFREGAQRRQLTPPDGVPASILLVDDNPAKLTALAAVLADLGLDISTASSGRDALRLLLQRDFAVILLDARMPGMDGFETASLIHGRPKSAHTPIIIITAEVGSDAERIRGYGSGAVDFIFSPILPEVLRAKVRVFVDLFYLQRKLALQAEELFNSKRQLRDLANYEEQIREEERKRIAREVHDQLGQSLLALRMDVSLLQERAEILPEDLRERISDAMNHIDTAIRSVRAIINDLRPPVLDLGLQAAIEWQLEEFRQRTGIAFTLQVQGDDYHSDQDDKRATTLFRIVQEALSNVTRHAQATQVEVELKQRDQRLQLRIADNGIGMPECRKADSYGLAGMKERIGMLGGEIAISSTPGEGTTLTITMPLDA</sequence>
<evidence type="ECO:0000259" key="19">
    <source>
        <dbReference type="PROSITE" id="PS50110"/>
    </source>
</evidence>
<dbReference type="InterPro" id="IPR011712">
    <property type="entry name" value="Sig_transdc_His_kin_sub3_dim/P"/>
</dbReference>
<evidence type="ECO:0000256" key="4">
    <source>
        <dbReference type="ARBA" id="ARBA00012438"/>
    </source>
</evidence>
<comment type="function">
    <text evidence="14">Member of the two-component regulatory system NreB/NreC involved in the control of dissimilatory nitrate/nitrite reduction in response to oxygen. NreB functions as a direct oxygen sensor histidine kinase which is autophosphorylated, in the absence of oxygen, probably at the conserved histidine residue, and transfers its phosphate group probably to a conserved aspartate residue of NreC. NreB/NreC activates the expression of the nitrate (narGHJI) and nitrite (nir) reductase operons, as well as the putative nitrate transporter gene narT.</text>
</comment>
<dbReference type="Pfam" id="PF07730">
    <property type="entry name" value="HisKA_3"/>
    <property type="match status" value="1"/>
</dbReference>
<reference evidence="20 21" key="1">
    <citation type="submission" date="2019-08" db="EMBL/GenBank/DDBJ databases">
        <title>Whole-genome Sequencing of e-waste polymer degrading bacterium Pseudomonas sp. strain PE08.</title>
        <authorList>
            <person name="Kirdat K."/>
            <person name="Debbarma P."/>
            <person name="Narawade N."/>
            <person name="Suyal D."/>
            <person name="Thorat V."/>
            <person name="Shouche Y."/>
            <person name="Goel R."/>
            <person name="Yadav A."/>
        </authorList>
    </citation>
    <scope>NUCLEOTIDE SEQUENCE [LARGE SCALE GENOMIC DNA]</scope>
    <source>
        <strain evidence="20 21">PE08</strain>
    </source>
</reference>
<dbReference type="Proteomes" id="UP000327179">
    <property type="component" value="Chromosome"/>
</dbReference>
<dbReference type="AlphaFoldDB" id="A0A5J6QPN8"/>
<evidence type="ECO:0000256" key="16">
    <source>
        <dbReference type="PROSITE-ProRule" id="PRU00169"/>
    </source>
</evidence>
<dbReference type="RefSeq" id="WP_151136176.1">
    <property type="nucleotide sequence ID" value="NZ_CP043311.1"/>
</dbReference>
<evidence type="ECO:0000256" key="12">
    <source>
        <dbReference type="ARBA" id="ARBA00023012"/>
    </source>
</evidence>
<dbReference type="InterPro" id="IPR011006">
    <property type="entry name" value="CheY-like_superfamily"/>
</dbReference>
<dbReference type="Gene3D" id="3.40.50.2300">
    <property type="match status" value="1"/>
</dbReference>
<dbReference type="Gene3D" id="3.30.565.10">
    <property type="entry name" value="Histidine kinase-like ATPase, C-terminal domain"/>
    <property type="match status" value="1"/>
</dbReference>
<evidence type="ECO:0000313" key="21">
    <source>
        <dbReference type="Proteomes" id="UP000327179"/>
    </source>
</evidence>
<keyword evidence="12" id="KW-0902">Two-component regulatory system</keyword>
<protein>
    <recommendedName>
        <fullName evidence="5">Oxygen sensor histidine kinase NreB</fullName>
        <ecNumber evidence="4">2.7.13.3</ecNumber>
    </recommendedName>
    <alternativeName>
        <fullName evidence="15">Nitrogen regulation protein B</fullName>
    </alternativeName>
</protein>
<keyword evidence="9" id="KW-0479">Metal-binding</keyword>
<gene>
    <name evidence="20" type="ORF">FXN65_21380</name>
</gene>
<dbReference type="GO" id="GO:0005737">
    <property type="term" value="C:cytoplasm"/>
    <property type="evidence" value="ECO:0007669"/>
    <property type="project" value="UniProtKB-SubCell"/>
</dbReference>
<dbReference type="Pfam" id="PF00072">
    <property type="entry name" value="Response_reg"/>
    <property type="match status" value="1"/>
</dbReference>
<dbReference type="GO" id="GO:0051539">
    <property type="term" value="F:4 iron, 4 sulfur cluster binding"/>
    <property type="evidence" value="ECO:0007669"/>
    <property type="project" value="UniProtKB-KW"/>
</dbReference>
<accession>A0A5J6QPN8</accession>
<comment type="cofactor">
    <cofactor evidence="2">
        <name>[4Fe-4S] cluster</name>
        <dbReference type="ChEBI" id="CHEBI:49883"/>
    </cofactor>
</comment>
<dbReference type="PRINTS" id="PR00344">
    <property type="entry name" value="BCTRLSENSOR"/>
</dbReference>
<keyword evidence="7" id="KW-0963">Cytoplasm</keyword>
<feature type="region of interest" description="Disordered" evidence="17">
    <location>
        <begin position="1"/>
        <end position="23"/>
    </location>
</feature>
<evidence type="ECO:0000256" key="6">
    <source>
        <dbReference type="ARBA" id="ARBA00022485"/>
    </source>
</evidence>
<dbReference type="SMART" id="SM00448">
    <property type="entry name" value="REC"/>
    <property type="match status" value="1"/>
</dbReference>
<evidence type="ECO:0000256" key="13">
    <source>
        <dbReference type="ARBA" id="ARBA00023014"/>
    </source>
</evidence>
<feature type="domain" description="Histidine kinase" evidence="18">
    <location>
        <begin position="190"/>
        <end position="381"/>
    </location>
</feature>
<evidence type="ECO:0000256" key="2">
    <source>
        <dbReference type="ARBA" id="ARBA00001966"/>
    </source>
</evidence>